<proteinExistence type="predicted"/>
<dbReference type="EMBL" id="BAABEO010000053">
    <property type="protein sequence ID" value="GAA3705894.1"/>
    <property type="molecule type" value="Genomic_DNA"/>
</dbReference>
<evidence type="ECO:0000313" key="1">
    <source>
        <dbReference type="EMBL" id="GAA3705894.1"/>
    </source>
</evidence>
<accession>A0ABP7DL10</accession>
<comment type="caution">
    <text evidence="1">The sequence shown here is derived from an EMBL/GenBank/DDBJ whole genome shotgun (WGS) entry which is preliminary data.</text>
</comment>
<gene>
    <name evidence="1" type="ORF">GCM10023081_47120</name>
</gene>
<reference evidence="2" key="1">
    <citation type="journal article" date="2019" name="Int. J. Syst. Evol. Microbiol.">
        <title>The Global Catalogue of Microorganisms (GCM) 10K type strain sequencing project: providing services to taxonomists for standard genome sequencing and annotation.</title>
        <authorList>
            <consortium name="The Broad Institute Genomics Platform"/>
            <consortium name="The Broad Institute Genome Sequencing Center for Infectious Disease"/>
            <person name="Wu L."/>
            <person name="Ma J."/>
        </authorList>
    </citation>
    <scope>NUCLEOTIDE SEQUENCE [LARGE SCALE GENOMIC DNA]</scope>
    <source>
        <strain evidence="2">JCM 30742</strain>
    </source>
</reference>
<protein>
    <submittedName>
        <fullName evidence="1">Uncharacterized protein</fullName>
    </submittedName>
</protein>
<dbReference type="RefSeq" id="WP_345154914.1">
    <property type="nucleotide sequence ID" value="NZ_BAABEO010000053.1"/>
</dbReference>
<dbReference type="Proteomes" id="UP001500752">
    <property type="component" value="Unassembled WGS sequence"/>
</dbReference>
<name>A0ABP7DL10_9MICC</name>
<keyword evidence="2" id="KW-1185">Reference proteome</keyword>
<sequence length="62" mass="6779">MSVRGASARPALTLEVGTYMCGRCGGIFAFNMGRPHNGYCIDCLPEARQLGWAPKYTRRKAA</sequence>
<evidence type="ECO:0000313" key="2">
    <source>
        <dbReference type="Proteomes" id="UP001500752"/>
    </source>
</evidence>
<organism evidence="1 2">
    <name type="scientific">Arthrobacter ginkgonis</name>
    <dbReference type="NCBI Taxonomy" id="1630594"/>
    <lineage>
        <taxon>Bacteria</taxon>
        <taxon>Bacillati</taxon>
        <taxon>Actinomycetota</taxon>
        <taxon>Actinomycetes</taxon>
        <taxon>Micrococcales</taxon>
        <taxon>Micrococcaceae</taxon>
        <taxon>Arthrobacter</taxon>
    </lineage>
</organism>